<dbReference type="SUPFAM" id="SSF55856">
    <property type="entry name" value="Cytochrome b5-like heme/steroid binding domain"/>
    <property type="match status" value="1"/>
</dbReference>
<dbReference type="HOGENOM" id="CLU_102602_3_3_1"/>
<evidence type="ECO:0000313" key="11">
    <source>
        <dbReference type="Proteomes" id="UP000008281"/>
    </source>
</evidence>
<keyword evidence="3" id="KW-0812">Transmembrane</keyword>
<dbReference type="GO" id="GO:0020037">
    <property type="term" value="F:heme binding"/>
    <property type="evidence" value="ECO:0007669"/>
    <property type="project" value="UniProtKB-UniRule"/>
</dbReference>
<name>E3N0A2_CAERE</name>
<keyword evidence="4 8" id="KW-0479">Metal-binding</keyword>
<dbReference type="PRINTS" id="PR00363">
    <property type="entry name" value="CYTOCHROMEB5"/>
</dbReference>
<keyword evidence="11" id="KW-1185">Reference proteome</keyword>
<dbReference type="RefSeq" id="XP_003098225.2">
    <property type="nucleotide sequence ID" value="XM_003098177.2"/>
</dbReference>
<dbReference type="InterPro" id="IPR036400">
    <property type="entry name" value="Cyt_B5-like_heme/steroid_sf"/>
</dbReference>
<comment type="similarity">
    <text evidence="7 8">Belongs to the cytochrome b5 family.</text>
</comment>
<dbReference type="Pfam" id="PF00173">
    <property type="entry name" value="Cyt-b5"/>
    <property type="match status" value="1"/>
</dbReference>
<evidence type="ECO:0000313" key="10">
    <source>
        <dbReference type="EMBL" id="EFP13329.1"/>
    </source>
</evidence>
<sequence>MSELRTITIDEVAQHSDEESCWIIIHGKVYDVTKFLEEHPGGAEVITQMAGLDSTAEFDDVGHSKDAMEMAKEYLIGQLPEDEVAEVKALVPPTPAQPVAKPSAMKEFLTSSTFANIWIPTTMGIGIYVFYKCVLKSQAVSVY</sequence>
<comment type="subcellular location">
    <subcellularLocation>
        <location evidence="1">Membrane</location>
    </subcellularLocation>
</comment>
<dbReference type="OrthoDB" id="260519at2759"/>
<dbReference type="PANTHER" id="PTHR19359">
    <property type="entry name" value="CYTOCHROME B5"/>
    <property type="match status" value="1"/>
</dbReference>
<evidence type="ECO:0000259" key="9">
    <source>
        <dbReference type="PROSITE" id="PS50255"/>
    </source>
</evidence>
<dbReference type="GeneID" id="9800586"/>
<gene>
    <name evidence="10" type="ORF">CRE_12163</name>
</gene>
<keyword evidence="2 8" id="KW-0349">Heme</keyword>
<evidence type="ECO:0000256" key="2">
    <source>
        <dbReference type="ARBA" id="ARBA00022617"/>
    </source>
</evidence>
<dbReference type="PROSITE" id="PS50255">
    <property type="entry name" value="CYTOCHROME_B5_2"/>
    <property type="match status" value="1"/>
</dbReference>
<evidence type="ECO:0000256" key="4">
    <source>
        <dbReference type="ARBA" id="ARBA00022723"/>
    </source>
</evidence>
<feature type="domain" description="Cytochrome b5 heme-binding" evidence="9">
    <location>
        <begin position="4"/>
        <end position="80"/>
    </location>
</feature>
<dbReference type="SMART" id="SM01117">
    <property type="entry name" value="Cyt-b5"/>
    <property type="match status" value="1"/>
</dbReference>
<evidence type="ECO:0000256" key="1">
    <source>
        <dbReference type="ARBA" id="ARBA00004370"/>
    </source>
</evidence>
<dbReference type="KEGG" id="crq:GCK72_009270"/>
<dbReference type="AlphaFoldDB" id="E3N0A2"/>
<dbReference type="GO" id="GO:0046872">
    <property type="term" value="F:metal ion binding"/>
    <property type="evidence" value="ECO:0007669"/>
    <property type="project" value="UniProtKB-UniRule"/>
</dbReference>
<proteinExistence type="inferred from homology"/>
<evidence type="ECO:0000256" key="3">
    <source>
        <dbReference type="ARBA" id="ARBA00022692"/>
    </source>
</evidence>
<dbReference type="InParanoid" id="E3N0A2"/>
<dbReference type="Gene3D" id="3.10.120.10">
    <property type="entry name" value="Cytochrome b5-like heme/steroid binding domain"/>
    <property type="match status" value="1"/>
</dbReference>
<evidence type="ECO:0000256" key="5">
    <source>
        <dbReference type="ARBA" id="ARBA00023004"/>
    </source>
</evidence>
<dbReference type="InterPro" id="IPR018506">
    <property type="entry name" value="Cyt_B5_heme-BS"/>
</dbReference>
<dbReference type="OMA" id="TWSNFII"/>
<dbReference type="STRING" id="31234.E3N0A2"/>
<dbReference type="GO" id="GO:0016020">
    <property type="term" value="C:membrane"/>
    <property type="evidence" value="ECO:0007669"/>
    <property type="project" value="UniProtKB-SubCell"/>
</dbReference>
<dbReference type="InterPro" id="IPR050668">
    <property type="entry name" value="Cytochrome_b5"/>
</dbReference>
<dbReference type="Proteomes" id="UP000008281">
    <property type="component" value="Unassembled WGS sequence"/>
</dbReference>
<dbReference type="PANTHER" id="PTHR19359:SF41">
    <property type="entry name" value="GEO08203P1"/>
    <property type="match status" value="1"/>
</dbReference>
<evidence type="ECO:0000256" key="6">
    <source>
        <dbReference type="ARBA" id="ARBA00023136"/>
    </source>
</evidence>
<protein>
    <recommendedName>
        <fullName evidence="9">Cytochrome b5 heme-binding domain-containing protein</fullName>
    </recommendedName>
</protein>
<dbReference type="FunFam" id="3.10.120.10:FF:000002">
    <property type="entry name" value="Cytochrome b5 type B"/>
    <property type="match status" value="1"/>
</dbReference>
<dbReference type="PROSITE" id="PS00191">
    <property type="entry name" value="CYTOCHROME_B5_1"/>
    <property type="match status" value="1"/>
</dbReference>
<keyword evidence="5 8" id="KW-0408">Iron</keyword>
<dbReference type="EMBL" id="DS268504">
    <property type="protein sequence ID" value="EFP13329.1"/>
    <property type="molecule type" value="Genomic_DNA"/>
</dbReference>
<keyword evidence="6" id="KW-0472">Membrane</keyword>
<evidence type="ECO:0000256" key="8">
    <source>
        <dbReference type="RuleBase" id="RU362121"/>
    </source>
</evidence>
<organism evidence="11">
    <name type="scientific">Caenorhabditis remanei</name>
    <name type="common">Caenorhabditis vulgaris</name>
    <dbReference type="NCBI Taxonomy" id="31234"/>
    <lineage>
        <taxon>Eukaryota</taxon>
        <taxon>Metazoa</taxon>
        <taxon>Ecdysozoa</taxon>
        <taxon>Nematoda</taxon>
        <taxon>Chromadorea</taxon>
        <taxon>Rhabditida</taxon>
        <taxon>Rhabditina</taxon>
        <taxon>Rhabditomorpha</taxon>
        <taxon>Rhabditoidea</taxon>
        <taxon>Rhabditidae</taxon>
        <taxon>Peloderinae</taxon>
        <taxon>Caenorhabditis</taxon>
    </lineage>
</organism>
<accession>E3N0A2</accession>
<dbReference type="CTD" id="9800586"/>
<evidence type="ECO:0000256" key="7">
    <source>
        <dbReference type="ARBA" id="ARBA00038168"/>
    </source>
</evidence>
<dbReference type="eggNOG" id="KOG0537">
    <property type="taxonomic scope" value="Eukaryota"/>
</dbReference>
<reference evidence="10" key="1">
    <citation type="submission" date="2007-07" db="EMBL/GenBank/DDBJ databases">
        <title>PCAP assembly of the Caenorhabditis remanei genome.</title>
        <authorList>
            <consortium name="The Caenorhabditis remanei Sequencing Consortium"/>
            <person name="Wilson R.K."/>
        </authorList>
    </citation>
    <scope>NUCLEOTIDE SEQUENCE [LARGE SCALE GENOMIC DNA]</scope>
    <source>
        <strain evidence="10">PB4641</strain>
    </source>
</reference>
<dbReference type="InterPro" id="IPR001199">
    <property type="entry name" value="Cyt_B5-like_heme/steroid-bd"/>
</dbReference>